<dbReference type="Pfam" id="PF21274">
    <property type="entry name" value="Rng_hyd_C"/>
    <property type="match status" value="1"/>
</dbReference>
<dbReference type="InterPro" id="IPR036249">
    <property type="entry name" value="Thioredoxin-like_sf"/>
</dbReference>
<evidence type="ECO:0000259" key="5">
    <source>
        <dbReference type="Pfam" id="PF01494"/>
    </source>
</evidence>
<evidence type="ECO:0000256" key="4">
    <source>
        <dbReference type="ARBA" id="ARBA00022827"/>
    </source>
</evidence>
<dbReference type="PANTHER" id="PTHR43004">
    <property type="entry name" value="TRK SYSTEM POTASSIUM UPTAKE PROTEIN"/>
    <property type="match status" value="1"/>
</dbReference>
<sequence>MTSDNEVNSTMFDKPVIIVGGGPVGLAAALELARFNVPSVVIERHDLTSWHPKARNLNARTMEIARGWGSAVYQRLRSIDTPPGWKSPMRYLDTMVGQQVGQIETRGFEGPGPTISPALPIMSSQDLTEAILRDAAHATGIVDLRFGHQVTDVLSGSSDHDCEAAVAVQVNATGETYTLAAQALVAADGADSTVRRQLAIAVNGEQGIHHFVNCYFRADIEHHVRERRAVVFFVANPDAAGLLQPLDAHGRWLCQIGVSPDQWVREHWDPERVTQWVRSAAGVPDLDVEVKGVGLWQMNATVADRWVQGRVVLCGDAAHQFPPTGGLGVNTGLQDMHNAMWKLAFCIGGLAGWSLLTTYEDERRPPAITTITQCLENSRNLARLAAAYYYPASSDLSAEEAERESRRFGNHFGVEFGTVYRSAAVIDDGTTPPDVDDDYSDYAPCATPGCRAPHIWLGNERDPISTLDLFGASFTVLTGPDEAIWRKAAAAAAREFGVPIASYTIGDPGLVDHTNTFFDLYGIGRDGAVLVRPDGYVAWRNPTGSSDGVPLIQAVRQILDRRPVGLSIGVDPGLGESS</sequence>
<evidence type="ECO:0000256" key="2">
    <source>
        <dbReference type="ARBA" id="ARBA00007801"/>
    </source>
</evidence>
<dbReference type="InterPro" id="IPR036188">
    <property type="entry name" value="FAD/NAD-bd_sf"/>
</dbReference>
<dbReference type="EMBL" id="NCXM01000039">
    <property type="protein sequence ID" value="OSC22357.1"/>
    <property type="molecule type" value="Genomic_DNA"/>
</dbReference>
<evidence type="ECO:0000256" key="1">
    <source>
        <dbReference type="ARBA" id="ARBA00001974"/>
    </source>
</evidence>
<dbReference type="SUPFAM" id="SSF51905">
    <property type="entry name" value="FAD/NAD(P)-binding domain"/>
    <property type="match status" value="1"/>
</dbReference>
<name>A0A1X2KKY8_9MYCO</name>
<dbReference type="SUPFAM" id="SSF52833">
    <property type="entry name" value="Thioredoxin-like"/>
    <property type="match status" value="1"/>
</dbReference>
<gene>
    <name evidence="6" type="ORF">B8W69_26355</name>
</gene>
<dbReference type="GO" id="GO:0071949">
    <property type="term" value="F:FAD binding"/>
    <property type="evidence" value="ECO:0007669"/>
    <property type="project" value="InterPro"/>
</dbReference>
<dbReference type="PRINTS" id="PR00420">
    <property type="entry name" value="RNGMNOXGNASE"/>
</dbReference>
<dbReference type="Gene3D" id="3.50.50.60">
    <property type="entry name" value="FAD/NAD(P)-binding domain"/>
    <property type="match status" value="1"/>
</dbReference>
<dbReference type="InterPro" id="IPR050641">
    <property type="entry name" value="RIFMO-like"/>
</dbReference>
<dbReference type="Gene3D" id="3.40.30.120">
    <property type="match status" value="1"/>
</dbReference>
<dbReference type="GO" id="GO:0016709">
    <property type="term" value="F:oxidoreductase activity, acting on paired donors, with incorporation or reduction of molecular oxygen, NAD(P)H as one donor, and incorporation of one atom of oxygen"/>
    <property type="evidence" value="ECO:0007669"/>
    <property type="project" value="UniProtKB-ARBA"/>
</dbReference>
<proteinExistence type="inferred from homology"/>
<evidence type="ECO:0000313" key="7">
    <source>
        <dbReference type="Proteomes" id="UP000242320"/>
    </source>
</evidence>
<dbReference type="Pfam" id="PF01494">
    <property type="entry name" value="FAD_binding_3"/>
    <property type="match status" value="1"/>
</dbReference>
<comment type="cofactor">
    <cofactor evidence="1">
        <name>FAD</name>
        <dbReference type="ChEBI" id="CHEBI:57692"/>
    </cofactor>
</comment>
<evidence type="ECO:0000256" key="3">
    <source>
        <dbReference type="ARBA" id="ARBA00022630"/>
    </source>
</evidence>
<organism evidence="6 7">
    <name type="scientific">Mycolicibacterium vulneris</name>
    <dbReference type="NCBI Taxonomy" id="547163"/>
    <lineage>
        <taxon>Bacteria</taxon>
        <taxon>Bacillati</taxon>
        <taxon>Actinomycetota</taxon>
        <taxon>Actinomycetes</taxon>
        <taxon>Mycobacteriales</taxon>
        <taxon>Mycobacteriaceae</taxon>
        <taxon>Mycolicibacterium</taxon>
    </lineage>
</organism>
<dbReference type="InterPro" id="IPR002938">
    <property type="entry name" value="FAD-bd"/>
</dbReference>
<keyword evidence="7" id="KW-1185">Reference proteome</keyword>
<feature type="domain" description="FAD-binding" evidence="5">
    <location>
        <begin position="15"/>
        <end position="367"/>
    </location>
</feature>
<protein>
    <recommendedName>
        <fullName evidence="5">FAD-binding domain-containing protein</fullName>
    </recommendedName>
</protein>
<keyword evidence="4" id="KW-0274">FAD</keyword>
<dbReference type="Gene3D" id="3.30.9.10">
    <property type="entry name" value="D-Amino Acid Oxidase, subunit A, domain 2"/>
    <property type="match status" value="1"/>
</dbReference>
<accession>A0A1X2KKY8</accession>
<reference evidence="6 7" key="1">
    <citation type="submission" date="2017-04" db="EMBL/GenBank/DDBJ databases">
        <title>The new phylogeny of genus Mycobacterium.</title>
        <authorList>
            <person name="Tortoli E."/>
            <person name="Trovato A."/>
            <person name="Cirillo D.M."/>
        </authorList>
    </citation>
    <scope>NUCLEOTIDE SEQUENCE [LARGE SCALE GENOMIC DNA]</scope>
    <source>
        <strain evidence="6 7">DSM 45247</strain>
    </source>
</reference>
<keyword evidence="3" id="KW-0285">Flavoprotein</keyword>
<dbReference type="OrthoDB" id="8670884at2"/>
<evidence type="ECO:0000313" key="6">
    <source>
        <dbReference type="EMBL" id="OSC22357.1"/>
    </source>
</evidence>
<comment type="caution">
    <text evidence="6">The sequence shown here is derived from an EMBL/GenBank/DDBJ whole genome shotgun (WGS) entry which is preliminary data.</text>
</comment>
<dbReference type="PANTHER" id="PTHR43004:SF19">
    <property type="entry name" value="BINDING MONOOXYGENASE, PUTATIVE (JCVI)-RELATED"/>
    <property type="match status" value="1"/>
</dbReference>
<dbReference type="Proteomes" id="UP000242320">
    <property type="component" value="Unassembled WGS sequence"/>
</dbReference>
<dbReference type="AlphaFoldDB" id="A0A1X2KKY8"/>
<comment type="similarity">
    <text evidence="2">Belongs to the PheA/TfdB FAD monooxygenase family.</text>
</comment>